<reference evidence="3 4" key="2">
    <citation type="submission" date="2020-04" db="EMBL/GenBank/DDBJ databases">
        <title>Complete genome sequence of Alteromonas pelagimontana 5.12T.</title>
        <authorList>
            <person name="Sinha R.K."/>
            <person name="Krishnan K.P."/>
            <person name="Kurian J.P."/>
        </authorList>
    </citation>
    <scope>NUCLEOTIDE SEQUENCE [LARGE SCALE GENOMIC DNA]</scope>
    <source>
        <strain evidence="3 4">5.12</strain>
    </source>
</reference>
<dbReference type="GO" id="GO:0016787">
    <property type="term" value="F:hydrolase activity"/>
    <property type="evidence" value="ECO:0007669"/>
    <property type="project" value="UniProtKB-KW"/>
</dbReference>
<keyword evidence="1" id="KW-0732">Signal</keyword>
<dbReference type="InterPro" id="IPR029058">
    <property type="entry name" value="AB_hydrolase_fold"/>
</dbReference>
<feature type="chain" id="PRO_5028860936" evidence="1">
    <location>
        <begin position="25"/>
        <end position="388"/>
    </location>
</feature>
<protein>
    <submittedName>
        <fullName evidence="3">Alpha/beta fold hydrolase</fullName>
    </submittedName>
</protein>
<sequence>MAKFLFTTTCLVAFCLLASLVGCQQTKSARLHPSESILPWKIADFQAYRSATREWLTSNRIPVTDNLQQEIEMNLPFECKPQGKAVAGVLFVHGLGDSPYFFNDVGEYLCDKGYWVRAILLPGHGSKPGDMLKVSYNSWQQIVDYQVAGFAKKVDRLLLAGFSTGANLATITAFEREDIEALLLFSPAFESSFAYTWLAPYITSVYPWPNVEPEDNPTRYNSMAMQGFAAYQQSVDVLADKFDERALEVPAFMVVAQEDSVVDVDRVAEYFERSMTSPHKRLYWLGSDAPDINGMEKWPMPIAAQRIGAASHMSVMFKPDNPLYGADGSIRICDNGQSEEKTQQCEDEEKVWYGPWGFTEEEKVYARLTYNPYYDKMLRRLGSFLSTL</sequence>
<dbReference type="OrthoDB" id="8476759at2"/>
<dbReference type="InterPro" id="IPR051044">
    <property type="entry name" value="MAG_DAG_Lipase"/>
</dbReference>
<proteinExistence type="predicted"/>
<dbReference type="PROSITE" id="PS51257">
    <property type="entry name" value="PROKAR_LIPOPROTEIN"/>
    <property type="match status" value="1"/>
</dbReference>
<evidence type="ECO:0000259" key="2">
    <source>
        <dbReference type="Pfam" id="PF12146"/>
    </source>
</evidence>
<feature type="signal peptide" evidence="1">
    <location>
        <begin position="1"/>
        <end position="24"/>
    </location>
</feature>
<gene>
    <name evidence="3" type="ORF">CA267_003150</name>
</gene>
<name>A0A6M4MB67_9ALTE</name>
<evidence type="ECO:0000313" key="3">
    <source>
        <dbReference type="EMBL" id="QJR79850.1"/>
    </source>
</evidence>
<dbReference type="PANTHER" id="PTHR11614">
    <property type="entry name" value="PHOSPHOLIPASE-RELATED"/>
    <property type="match status" value="1"/>
</dbReference>
<dbReference type="SUPFAM" id="SSF53474">
    <property type="entry name" value="alpha/beta-Hydrolases"/>
    <property type="match status" value="1"/>
</dbReference>
<reference evidence="4" key="1">
    <citation type="submission" date="2014-12" db="EMBL/GenBank/DDBJ databases">
        <title>Complete genome sequence of a multi-drug resistant Klebsiella pneumoniae.</title>
        <authorList>
            <person name="Hua X."/>
            <person name="Chen Q."/>
            <person name="Li X."/>
            <person name="Feng Y."/>
            <person name="Ruan Z."/>
            <person name="Yu Y."/>
        </authorList>
    </citation>
    <scope>NUCLEOTIDE SEQUENCE [LARGE SCALE GENOMIC DNA]</scope>
    <source>
        <strain evidence="4">5.12</strain>
    </source>
</reference>
<dbReference type="KEGG" id="apel:CA267_003150"/>
<keyword evidence="3" id="KW-0378">Hydrolase</keyword>
<dbReference type="EMBL" id="CP052766">
    <property type="protein sequence ID" value="QJR79850.1"/>
    <property type="molecule type" value="Genomic_DNA"/>
</dbReference>
<accession>A0A6M4MB67</accession>
<dbReference type="InterPro" id="IPR022742">
    <property type="entry name" value="Hydrolase_4"/>
</dbReference>
<organism evidence="3 4">
    <name type="scientific">Alteromonas pelagimontana</name>
    <dbReference type="NCBI Taxonomy" id="1858656"/>
    <lineage>
        <taxon>Bacteria</taxon>
        <taxon>Pseudomonadati</taxon>
        <taxon>Pseudomonadota</taxon>
        <taxon>Gammaproteobacteria</taxon>
        <taxon>Alteromonadales</taxon>
        <taxon>Alteromonadaceae</taxon>
        <taxon>Alteromonas/Salinimonas group</taxon>
        <taxon>Alteromonas</taxon>
    </lineage>
</organism>
<dbReference type="Pfam" id="PF12146">
    <property type="entry name" value="Hydrolase_4"/>
    <property type="match status" value="1"/>
</dbReference>
<keyword evidence="4" id="KW-1185">Reference proteome</keyword>
<dbReference type="Gene3D" id="3.40.50.1820">
    <property type="entry name" value="alpha/beta hydrolase"/>
    <property type="match status" value="1"/>
</dbReference>
<dbReference type="Proteomes" id="UP000219285">
    <property type="component" value="Chromosome"/>
</dbReference>
<feature type="domain" description="Serine aminopeptidase S33" evidence="2">
    <location>
        <begin position="85"/>
        <end position="217"/>
    </location>
</feature>
<dbReference type="RefSeq" id="WP_075608832.1">
    <property type="nucleotide sequence ID" value="NZ_CP052766.1"/>
</dbReference>
<evidence type="ECO:0000256" key="1">
    <source>
        <dbReference type="SAM" id="SignalP"/>
    </source>
</evidence>
<evidence type="ECO:0000313" key="4">
    <source>
        <dbReference type="Proteomes" id="UP000219285"/>
    </source>
</evidence>
<dbReference type="AlphaFoldDB" id="A0A6M4MB67"/>